<evidence type="ECO:0000256" key="1">
    <source>
        <dbReference type="SAM" id="MobiDB-lite"/>
    </source>
</evidence>
<feature type="compositionally biased region" description="Polar residues" evidence="1">
    <location>
        <begin position="540"/>
        <end position="553"/>
    </location>
</feature>
<keyword evidence="2" id="KW-0732">Signal</keyword>
<gene>
    <name evidence="3" type="ORF">DDE83_009049</name>
</gene>
<dbReference type="Proteomes" id="UP000249619">
    <property type="component" value="Unassembled WGS sequence"/>
</dbReference>
<evidence type="ECO:0000256" key="2">
    <source>
        <dbReference type="SAM" id="SignalP"/>
    </source>
</evidence>
<dbReference type="OrthoDB" id="5132818at2759"/>
<feature type="region of interest" description="Disordered" evidence="1">
    <location>
        <begin position="404"/>
        <end position="441"/>
    </location>
</feature>
<feature type="compositionally biased region" description="Polar residues" evidence="1">
    <location>
        <begin position="149"/>
        <end position="158"/>
    </location>
</feature>
<sequence>MLSKLSIIALLAASTFASAIPASSQNSVSRRQNDWNIWQINLYKSGCDDEETEYFSGHDDQEFPCTGSRQGWHNVKMNNIAATGHKVLLYSDGGCLNQIGEVAADDFCYAAPTNASAQNLEPAERDKIAVSSNMKLPAKAARPKPSPQPESQAHSPSSPKRLLGLLTISFVTAQNSSCRGYRDVFRSVNSTGQHEFTWNSSYASDDPWYVSVLVGSGGPEWKDRHDVRAIPYISVPGNVPNGTGICSYQYTNINATLESGGENSCSGVISSGCIDHLTTVLSSSSNSCPRSDTGSTSDAFNKACPMLTGGSHNTNFLDVTNSTCAYTNMPEVQIPDRYSTFDTIVGVVASNNAGANVDANETYDLLTRQTIPLVLLGRFVDPESNRVQRSVEFVCLTANKTVEGSRVPEQDTPWEESAGADAHIREKSQKSDQTLDNNPPNLNVDELSAYASAKHLTGVPDKEIQQNIVQMLKDDGRKDAAITPMINEIARRTKGVAETKGSPRSSPKPSQEATAAMMAQMMEMFTPIASRLEALERQSTENNTPTHPAVSTP</sequence>
<dbReference type="AlphaFoldDB" id="A0A364MRK1"/>
<proteinExistence type="predicted"/>
<feature type="region of interest" description="Disordered" evidence="1">
    <location>
        <begin position="494"/>
        <end position="514"/>
    </location>
</feature>
<feature type="region of interest" description="Disordered" evidence="1">
    <location>
        <begin position="531"/>
        <end position="553"/>
    </location>
</feature>
<feature type="chain" id="PRO_5016569909" evidence="2">
    <location>
        <begin position="20"/>
        <end position="553"/>
    </location>
</feature>
<evidence type="ECO:0000313" key="3">
    <source>
        <dbReference type="EMBL" id="RAR00785.1"/>
    </source>
</evidence>
<protein>
    <submittedName>
        <fullName evidence="3">Integral component of membrane</fullName>
    </submittedName>
</protein>
<name>A0A364MRK1_STELY</name>
<organism evidence="3 4">
    <name type="scientific">Stemphylium lycopersici</name>
    <name type="common">Tomato gray leaf spot disease fungus</name>
    <name type="synonym">Thyrospora lycopersici</name>
    <dbReference type="NCBI Taxonomy" id="183478"/>
    <lineage>
        <taxon>Eukaryota</taxon>
        <taxon>Fungi</taxon>
        <taxon>Dikarya</taxon>
        <taxon>Ascomycota</taxon>
        <taxon>Pezizomycotina</taxon>
        <taxon>Dothideomycetes</taxon>
        <taxon>Pleosporomycetidae</taxon>
        <taxon>Pleosporales</taxon>
        <taxon>Pleosporineae</taxon>
        <taxon>Pleosporaceae</taxon>
        <taxon>Stemphylium</taxon>
    </lineage>
</organism>
<feature type="region of interest" description="Disordered" evidence="1">
    <location>
        <begin position="135"/>
        <end position="158"/>
    </location>
</feature>
<feature type="signal peptide" evidence="2">
    <location>
        <begin position="1"/>
        <end position="19"/>
    </location>
</feature>
<keyword evidence="4" id="KW-1185">Reference proteome</keyword>
<accession>A0A364MRK1</accession>
<feature type="compositionally biased region" description="Polar residues" evidence="1">
    <location>
        <begin position="431"/>
        <end position="441"/>
    </location>
</feature>
<reference evidence="4" key="1">
    <citation type="submission" date="2018-05" db="EMBL/GenBank/DDBJ databases">
        <title>Draft genome sequence of Stemphylium lycopersici strain CIDEFI 213.</title>
        <authorList>
            <person name="Medina R."/>
            <person name="Franco M.E.E."/>
            <person name="Lucentini C.G."/>
            <person name="Saparrat M.C.N."/>
            <person name="Balatti P.A."/>
        </authorList>
    </citation>
    <scope>NUCLEOTIDE SEQUENCE [LARGE SCALE GENOMIC DNA]</scope>
    <source>
        <strain evidence="4">CIDEFI 213</strain>
    </source>
</reference>
<dbReference type="EMBL" id="QGDH01000326">
    <property type="protein sequence ID" value="RAR00785.1"/>
    <property type="molecule type" value="Genomic_DNA"/>
</dbReference>
<evidence type="ECO:0000313" key="4">
    <source>
        <dbReference type="Proteomes" id="UP000249619"/>
    </source>
</evidence>
<comment type="caution">
    <text evidence="3">The sequence shown here is derived from an EMBL/GenBank/DDBJ whole genome shotgun (WGS) entry which is preliminary data.</text>
</comment>